<sequence length="101" mass="11186">MHAYLLKSRRQNLWAAMASSMSPRGKLLEDLSNSPEGCKSLSMLHYELVEAASDIDTTLAARALTSMSRTVQAKPLSPHKNASSRPRRQLPSFPGEYVQGR</sequence>
<gene>
    <name evidence="3" type="ORF">PgNI_03680</name>
</gene>
<organism evidence="2 3">
    <name type="scientific">Pyricularia grisea</name>
    <name type="common">Crabgrass-specific blast fungus</name>
    <name type="synonym">Magnaporthe grisea</name>
    <dbReference type="NCBI Taxonomy" id="148305"/>
    <lineage>
        <taxon>Eukaryota</taxon>
        <taxon>Fungi</taxon>
        <taxon>Dikarya</taxon>
        <taxon>Ascomycota</taxon>
        <taxon>Pezizomycotina</taxon>
        <taxon>Sordariomycetes</taxon>
        <taxon>Sordariomycetidae</taxon>
        <taxon>Magnaporthales</taxon>
        <taxon>Pyriculariaceae</taxon>
        <taxon>Pyricularia</taxon>
    </lineage>
</organism>
<reference evidence="3" key="1">
    <citation type="journal article" date="2019" name="Mol. Biol. Evol.">
        <title>Blast fungal genomes show frequent chromosomal changes, gene gains and losses, and effector gene turnover.</title>
        <authorList>
            <person name="Gomez Luciano L.B."/>
            <person name="Jason Tsai I."/>
            <person name="Chuma I."/>
            <person name="Tosa Y."/>
            <person name="Chen Y.H."/>
            <person name="Li J.Y."/>
            <person name="Li M.Y."/>
            <person name="Jade Lu M.Y."/>
            <person name="Nakayashiki H."/>
            <person name="Li W.H."/>
        </authorList>
    </citation>
    <scope>NUCLEOTIDE SEQUENCE</scope>
    <source>
        <strain evidence="3">NI907</strain>
    </source>
</reference>
<keyword evidence="2" id="KW-1185">Reference proteome</keyword>
<feature type="region of interest" description="Disordered" evidence="1">
    <location>
        <begin position="68"/>
        <end position="101"/>
    </location>
</feature>
<dbReference type="Proteomes" id="UP000515153">
    <property type="component" value="Unplaced"/>
</dbReference>
<dbReference type="KEGG" id="pgri:PgNI_03680"/>
<protein>
    <submittedName>
        <fullName evidence="3">Uncharacterized protein</fullName>
    </submittedName>
</protein>
<accession>A0A6P8BA61</accession>
<proteinExistence type="predicted"/>
<name>A0A6P8BA61_PYRGI</name>
<evidence type="ECO:0000313" key="2">
    <source>
        <dbReference type="Proteomes" id="UP000515153"/>
    </source>
</evidence>
<reference evidence="3" key="2">
    <citation type="submission" date="2019-10" db="EMBL/GenBank/DDBJ databases">
        <authorList>
            <consortium name="NCBI Genome Project"/>
        </authorList>
    </citation>
    <scope>NUCLEOTIDE SEQUENCE</scope>
    <source>
        <strain evidence="3">NI907</strain>
    </source>
</reference>
<dbReference type="AlphaFoldDB" id="A0A6P8BA61"/>
<dbReference type="OrthoDB" id="10484582at2759"/>
<dbReference type="GeneID" id="41958643"/>
<evidence type="ECO:0000313" key="3">
    <source>
        <dbReference type="RefSeq" id="XP_030984056.1"/>
    </source>
</evidence>
<reference evidence="3" key="3">
    <citation type="submission" date="2025-08" db="UniProtKB">
        <authorList>
            <consortium name="RefSeq"/>
        </authorList>
    </citation>
    <scope>IDENTIFICATION</scope>
    <source>
        <strain evidence="3">NI907</strain>
    </source>
</reference>
<evidence type="ECO:0000256" key="1">
    <source>
        <dbReference type="SAM" id="MobiDB-lite"/>
    </source>
</evidence>
<dbReference type="RefSeq" id="XP_030984056.1">
    <property type="nucleotide sequence ID" value="XM_031123734.1"/>
</dbReference>